<accession>A0AAW2FYL9</accession>
<evidence type="ECO:0000313" key="2">
    <source>
        <dbReference type="Proteomes" id="UP001430953"/>
    </source>
</evidence>
<reference evidence="1 2" key="1">
    <citation type="submission" date="2023-03" db="EMBL/GenBank/DDBJ databases">
        <title>High recombination rates correlate with genetic variation in Cardiocondyla obscurior ants.</title>
        <authorList>
            <person name="Errbii M."/>
        </authorList>
    </citation>
    <scope>NUCLEOTIDE SEQUENCE [LARGE SCALE GENOMIC DNA]</scope>
    <source>
        <strain evidence="1">Alpha-2009</strain>
        <tissue evidence="1">Whole body</tissue>
    </source>
</reference>
<dbReference type="InterPro" id="IPR011009">
    <property type="entry name" value="Kinase-like_dom_sf"/>
</dbReference>
<dbReference type="SUPFAM" id="SSF56112">
    <property type="entry name" value="Protein kinase-like (PK-like)"/>
    <property type="match status" value="1"/>
</dbReference>
<evidence type="ECO:0000313" key="1">
    <source>
        <dbReference type="EMBL" id="KAL0120295.1"/>
    </source>
</evidence>
<protein>
    <recommendedName>
        <fullName evidence="3">Slowpoke-binding protein</fullName>
    </recommendedName>
</protein>
<keyword evidence="2" id="KW-1185">Reference proteome</keyword>
<gene>
    <name evidence="1" type="ORF">PUN28_008149</name>
</gene>
<comment type="caution">
    <text evidence="1">The sequence shown here is derived from an EMBL/GenBank/DDBJ whole genome shotgun (WGS) entry which is preliminary data.</text>
</comment>
<evidence type="ECO:0008006" key="3">
    <source>
        <dbReference type="Google" id="ProtNLM"/>
    </source>
</evidence>
<dbReference type="Proteomes" id="UP001430953">
    <property type="component" value="Unassembled WGS sequence"/>
</dbReference>
<dbReference type="AlphaFoldDB" id="A0AAW2FYL9"/>
<organism evidence="1 2">
    <name type="scientific">Cardiocondyla obscurior</name>
    <dbReference type="NCBI Taxonomy" id="286306"/>
    <lineage>
        <taxon>Eukaryota</taxon>
        <taxon>Metazoa</taxon>
        <taxon>Ecdysozoa</taxon>
        <taxon>Arthropoda</taxon>
        <taxon>Hexapoda</taxon>
        <taxon>Insecta</taxon>
        <taxon>Pterygota</taxon>
        <taxon>Neoptera</taxon>
        <taxon>Endopterygota</taxon>
        <taxon>Hymenoptera</taxon>
        <taxon>Apocrita</taxon>
        <taxon>Aculeata</taxon>
        <taxon>Formicoidea</taxon>
        <taxon>Formicidae</taxon>
        <taxon>Myrmicinae</taxon>
        <taxon>Cardiocondyla</taxon>
    </lineage>
</organism>
<sequence>MFSSIITKQRSLNDRSLSLMLNRDCESSHRAVTLTFLSFCKIFQSAMTQPNGHRDLLKNGKCLVDENIRVPTLINDRYTALHEIEYIEMETTIRNRGLLICQDYIKKTPHFTLNNQLNNIGSRLDKYWFTVKDTAKNVNKLLTFMPLYQNCPLSADSVTKVKLNKLFEALSHPYINFLVNVDFHKYMNQSYIVLIEHILPNSLKDRIYAIECNCWNENWILKYSARSQGLTLPEVRYLGRQILEALLFLREKGFPTVTNLHSGNVLIQSGSVRLANLENTLLKLTSRIHPIVTSELTETPIDIICFGHVLFEMCAGYELRTFRPSAVQLSEIEKYPQVVDVLQLIFTESENYITSLMELMRHNLFRNIELLELIGPKNVFNDLDFVTSVKSLIDDITQQNTKKDQPNWHGKLRDLWSIVWRSAFPKLLL</sequence>
<proteinExistence type="predicted"/>
<dbReference type="Gene3D" id="1.10.510.10">
    <property type="entry name" value="Transferase(Phosphotransferase) domain 1"/>
    <property type="match status" value="1"/>
</dbReference>
<name>A0AAW2FYL9_9HYME</name>
<dbReference type="EMBL" id="JADYXP020000007">
    <property type="protein sequence ID" value="KAL0120295.1"/>
    <property type="molecule type" value="Genomic_DNA"/>
</dbReference>